<comment type="caution">
    <text evidence="1">The sequence shown here is derived from an EMBL/GenBank/DDBJ whole genome shotgun (WGS) entry which is preliminary data.</text>
</comment>
<sequence>MANYNIMANGSDNVYLDEKLLEAAGLTDFPELYAYIKEREPKPIEEQPQPVPIGEYTLQDQVKQNAAIINDEQNEFVHPPIENIQPKVDLQHGLEITEGCTCYVEFAGTYINDTYVNPDSTDPETANKVSSKINEVIVQHDSKIRRAPLFTDYTITDFKDKVQLADNFRNGQIEIINEDYAPPTIIKDSTSYRVKDGANNLIVFNFYIDLLVNNNVSTNLMLCWLPDEIVPLINKYFPSSCYITVPVQSYFDKRSSCYAKIDSDDNGLYIHLSDPVQDVNHGRVYYISGSYYV</sequence>
<dbReference type="Proteomes" id="UP000324800">
    <property type="component" value="Unassembled WGS sequence"/>
</dbReference>
<name>A0A5J4VV59_9EUKA</name>
<proteinExistence type="predicted"/>
<dbReference type="EMBL" id="SNRW01004934">
    <property type="protein sequence ID" value="KAA6386169.1"/>
    <property type="molecule type" value="Genomic_DNA"/>
</dbReference>
<reference evidence="1 2" key="1">
    <citation type="submission" date="2019-03" db="EMBL/GenBank/DDBJ databases">
        <title>Single cell metagenomics reveals metabolic interactions within the superorganism composed of flagellate Streblomastix strix and complex community of Bacteroidetes bacteria on its surface.</title>
        <authorList>
            <person name="Treitli S.C."/>
            <person name="Kolisko M."/>
            <person name="Husnik F."/>
            <person name="Keeling P."/>
            <person name="Hampl V."/>
        </authorList>
    </citation>
    <scope>NUCLEOTIDE SEQUENCE [LARGE SCALE GENOMIC DNA]</scope>
    <source>
        <strain evidence="1">ST1C</strain>
    </source>
</reference>
<evidence type="ECO:0000313" key="1">
    <source>
        <dbReference type="EMBL" id="KAA6386169.1"/>
    </source>
</evidence>
<evidence type="ECO:0000313" key="2">
    <source>
        <dbReference type="Proteomes" id="UP000324800"/>
    </source>
</evidence>
<accession>A0A5J4VV59</accession>
<dbReference type="AlphaFoldDB" id="A0A5J4VV59"/>
<gene>
    <name evidence="1" type="ORF">EZS28_018304</name>
</gene>
<protein>
    <submittedName>
        <fullName evidence="1">Uncharacterized protein</fullName>
    </submittedName>
</protein>
<organism evidence="1 2">
    <name type="scientific">Streblomastix strix</name>
    <dbReference type="NCBI Taxonomy" id="222440"/>
    <lineage>
        <taxon>Eukaryota</taxon>
        <taxon>Metamonada</taxon>
        <taxon>Preaxostyla</taxon>
        <taxon>Oxymonadida</taxon>
        <taxon>Streblomastigidae</taxon>
        <taxon>Streblomastix</taxon>
    </lineage>
</organism>